<name>A0AAE0FRZ3_9CHLO</name>
<reference evidence="1 2" key="1">
    <citation type="journal article" date="2015" name="Genome Biol. Evol.">
        <title>Comparative Genomics of a Bacterivorous Green Alga Reveals Evolutionary Causalities and Consequences of Phago-Mixotrophic Mode of Nutrition.</title>
        <authorList>
            <person name="Burns J.A."/>
            <person name="Paasch A."/>
            <person name="Narechania A."/>
            <person name="Kim E."/>
        </authorList>
    </citation>
    <scope>NUCLEOTIDE SEQUENCE [LARGE SCALE GENOMIC DNA]</scope>
    <source>
        <strain evidence="1 2">PLY_AMNH</strain>
    </source>
</reference>
<organism evidence="1 2">
    <name type="scientific">Cymbomonas tetramitiformis</name>
    <dbReference type="NCBI Taxonomy" id="36881"/>
    <lineage>
        <taxon>Eukaryota</taxon>
        <taxon>Viridiplantae</taxon>
        <taxon>Chlorophyta</taxon>
        <taxon>Pyramimonadophyceae</taxon>
        <taxon>Pyramimonadales</taxon>
        <taxon>Pyramimonadaceae</taxon>
        <taxon>Cymbomonas</taxon>
    </lineage>
</organism>
<evidence type="ECO:0000313" key="1">
    <source>
        <dbReference type="EMBL" id="KAK3264805.1"/>
    </source>
</evidence>
<keyword evidence="2" id="KW-1185">Reference proteome</keyword>
<protein>
    <submittedName>
        <fullName evidence="1">Uncharacterized protein</fullName>
    </submittedName>
</protein>
<evidence type="ECO:0000313" key="2">
    <source>
        <dbReference type="Proteomes" id="UP001190700"/>
    </source>
</evidence>
<dbReference type="AlphaFoldDB" id="A0AAE0FRZ3"/>
<accession>A0AAE0FRZ3</accession>
<comment type="caution">
    <text evidence="1">The sequence shown here is derived from an EMBL/GenBank/DDBJ whole genome shotgun (WGS) entry which is preliminary data.</text>
</comment>
<gene>
    <name evidence="1" type="ORF">CYMTET_26476</name>
</gene>
<proteinExistence type="predicted"/>
<dbReference type="Proteomes" id="UP001190700">
    <property type="component" value="Unassembled WGS sequence"/>
</dbReference>
<sequence length="499" mass="58271">MGEGDGQPRRITKVETVVEEEKIERELVEVWKIEESSFRMRAKEAECKSFWHTRKMERKMTEMDWSRMMEKEKFVPMIKRSFELVESPLTVEEMVQATKDAMEEFHLEMVQLFDYYSLLGSGNPYEMQLNAYSSFVEECGVADNSSEFCKKSDCDTMFIQTTYVDGAVAAKQLSRYQFCEVFLRIAIAKFCMTTVSPVDPAASLAKLFEECIRLNAPSNVMVDRDAFRKDRLYNGECDNVYIQHMKVLQALYSRYRIRSKDGERRPTLLNVEGFAKLFEDARLYDAYFTLQETRFCFMWSRMYTLKEDSSNQKFTNLTYVDFLEALGRAADCLHLPTDEELRSNGYADAFTWKISIELGLEQNAPIIHRRTSSHMHNVKTRPLHEKLSTMFDIMFRRLLYVPGGMNDYNKDALIRMLKKKDMEANGAAFGEHDAEDFENENVPETEQQYNVEEWAAWEAGAYESLEDGGAPKGFDEGAYYEYDSGQEYGSDDYYFFSFY</sequence>
<dbReference type="EMBL" id="LGRX02014345">
    <property type="protein sequence ID" value="KAK3264805.1"/>
    <property type="molecule type" value="Genomic_DNA"/>
</dbReference>